<dbReference type="RefSeq" id="WP_175415146.1">
    <property type="nucleotide sequence ID" value="NZ_CP040396.1"/>
</dbReference>
<organism evidence="1 2">
    <name type="scientific">Paenibacillus algicola</name>
    <dbReference type="NCBI Taxonomy" id="2565926"/>
    <lineage>
        <taxon>Bacteria</taxon>
        <taxon>Bacillati</taxon>
        <taxon>Bacillota</taxon>
        <taxon>Bacilli</taxon>
        <taxon>Bacillales</taxon>
        <taxon>Paenibacillaceae</taxon>
        <taxon>Paenibacillus</taxon>
    </lineage>
</organism>
<dbReference type="AlphaFoldDB" id="A0A4P8XFN1"/>
<dbReference type="Proteomes" id="UP000300879">
    <property type="component" value="Chromosome"/>
</dbReference>
<keyword evidence="2" id="KW-1185">Reference proteome</keyword>
<reference evidence="1 2" key="1">
    <citation type="submission" date="2019-05" db="EMBL/GenBank/DDBJ databases">
        <authorList>
            <person name="Chen C."/>
        </authorList>
    </citation>
    <scope>NUCLEOTIDE SEQUENCE [LARGE SCALE GENOMIC DNA]</scope>
    <source>
        <strain evidence="1 2">HB172198</strain>
    </source>
</reference>
<gene>
    <name evidence="1" type="ORF">E6C60_0371</name>
</gene>
<protein>
    <submittedName>
        <fullName evidence="1">Uncharacterized protein</fullName>
    </submittedName>
</protein>
<dbReference type="EMBL" id="CP040396">
    <property type="protein sequence ID" value="QCT01095.1"/>
    <property type="molecule type" value="Genomic_DNA"/>
</dbReference>
<accession>A0A4P8XFN1</accession>
<sequence length="65" mass="7511">MVDLGVPAISFILDEMDEGNKELIPAVQIILDEDHVYQMASHDEVEWLKGKKDEFQELKAYVFTK</sequence>
<proteinExistence type="predicted"/>
<name>A0A4P8XFN1_9BACL</name>
<evidence type="ECO:0000313" key="1">
    <source>
        <dbReference type="EMBL" id="QCT01095.1"/>
    </source>
</evidence>
<dbReference type="KEGG" id="palo:E6C60_0371"/>
<evidence type="ECO:0000313" key="2">
    <source>
        <dbReference type="Proteomes" id="UP000300879"/>
    </source>
</evidence>